<dbReference type="STRING" id="3476.A0A2P5ALQ1"/>
<dbReference type="Gene3D" id="3.40.50.300">
    <property type="entry name" value="P-loop containing nucleotide triphosphate hydrolases"/>
    <property type="match status" value="2"/>
</dbReference>
<dbReference type="GO" id="GO:0005524">
    <property type="term" value="F:ATP binding"/>
    <property type="evidence" value="ECO:0007669"/>
    <property type="project" value="UniProtKB-KW"/>
</dbReference>
<dbReference type="Pfam" id="PF00005">
    <property type="entry name" value="ABC_tran"/>
    <property type="match status" value="1"/>
</dbReference>
<evidence type="ECO:0000256" key="2">
    <source>
        <dbReference type="ARBA" id="ARBA00022840"/>
    </source>
</evidence>
<keyword evidence="1" id="KW-0547">Nucleotide-binding</keyword>
<dbReference type="PRINTS" id="PR01868">
    <property type="entry name" value="ABCEFAMILY"/>
</dbReference>
<evidence type="ECO:0000313" key="5">
    <source>
        <dbReference type="Proteomes" id="UP000237105"/>
    </source>
</evidence>
<organism evidence="4 5">
    <name type="scientific">Parasponia andersonii</name>
    <name type="common">Sponia andersonii</name>
    <dbReference type="NCBI Taxonomy" id="3476"/>
    <lineage>
        <taxon>Eukaryota</taxon>
        <taxon>Viridiplantae</taxon>
        <taxon>Streptophyta</taxon>
        <taxon>Embryophyta</taxon>
        <taxon>Tracheophyta</taxon>
        <taxon>Spermatophyta</taxon>
        <taxon>Magnoliopsida</taxon>
        <taxon>eudicotyledons</taxon>
        <taxon>Gunneridae</taxon>
        <taxon>Pentapetalae</taxon>
        <taxon>rosids</taxon>
        <taxon>fabids</taxon>
        <taxon>Rosales</taxon>
        <taxon>Cannabaceae</taxon>
        <taxon>Parasponia</taxon>
    </lineage>
</organism>
<dbReference type="SMART" id="SM00382">
    <property type="entry name" value="AAA"/>
    <property type="match status" value="1"/>
</dbReference>
<feature type="domain" description="AAA+ ATPase" evidence="3">
    <location>
        <begin position="40"/>
        <end position="179"/>
    </location>
</feature>
<dbReference type="EMBL" id="JXTB01000529">
    <property type="protein sequence ID" value="PON37477.1"/>
    <property type="molecule type" value="Genomic_DNA"/>
</dbReference>
<dbReference type="InterPro" id="IPR003439">
    <property type="entry name" value="ABC_transporter-like_ATP-bd"/>
</dbReference>
<evidence type="ECO:0000259" key="3">
    <source>
        <dbReference type="SMART" id="SM00382"/>
    </source>
</evidence>
<dbReference type="AlphaFoldDB" id="A0A2P5ALQ1"/>
<name>A0A2P5ALQ1_PARAD</name>
<dbReference type="PANTHER" id="PTHR19248">
    <property type="entry name" value="ATP-BINDING TRANSPORT PROTEIN-RELATED"/>
    <property type="match status" value="1"/>
</dbReference>
<dbReference type="InterPro" id="IPR027417">
    <property type="entry name" value="P-loop_NTPase"/>
</dbReference>
<evidence type="ECO:0000256" key="1">
    <source>
        <dbReference type="ARBA" id="ARBA00022741"/>
    </source>
</evidence>
<keyword evidence="5" id="KW-1185">Reference proteome</keyword>
<comment type="caution">
    <text evidence="4">The sequence shown here is derived from an EMBL/GenBank/DDBJ whole genome shotgun (WGS) entry which is preliminary data.</text>
</comment>
<reference evidence="5" key="1">
    <citation type="submission" date="2016-06" db="EMBL/GenBank/DDBJ databases">
        <title>Parallel loss of symbiosis genes in relatives of nitrogen-fixing non-legume Parasponia.</title>
        <authorList>
            <person name="Van Velzen R."/>
            <person name="Holmer R."/>
            <person name="Bu F."/>
            <person name="Rutten L."/>
            <person name="Van Zeijl A."/>
            <person name="Liu W."/>
            <person name="Santuari L."/>
            <person name="Cao Q."/>
            <person name="Sharma T."/>
            <person name="Shen D."/>
            <person name="Roswanjaya Y."/>
            <person name="Wardhani T."/>
            <person name="Kalhor M.S."/>
            <person name="Jansen J."/>
            <person name="Van den Hoogen J."/>
            <person name="Gungor B."/>
            <person name="Hartog M."/>
            <person name="Hontelez J."/>
            <person name="Verver J."/>
            <person name="Yang W.-C."/>
            <person name="Schijlen E."/>
            <person name="Repin R."/>
            <person name="Schilthuizen M."/>
            <person name="Schranz E."/>
            <person name="Heidstra R."/>
            <person name="Miyata K."/>
            <person name="Fedorova E."/>
            <person name="Kohlen W."/>
            <person name="Bisseling T."/>
            <person name="Smit S."/>
            <person name="Geurts R."/>
        </authorList>
    </citation>
    <scope>NUCLEOTIDE SEQUENCE [LARGE SCALE GENOMIC DNA]</scope>
    <source>
        <strain evidence="5">cv. WU1-14</strain>
    </source>
</reference>
<dbReference type="InterPro" id="IPR013283">
    <property type="entry name" value="RLI1"/>
</dbReference>
<accession>A0A2P5ALQ1</accession>
<dbReference type="GO" id="GO:0016887">
    <property type="term" value="F:ATP hydrolysis activity"/>
    <property type="evidence" value="ECO:0007669"/>
    <property type="project" value="InterPro"/>
</dbReference>
<dbReference type="OrthoDB" id="1863831at2759"/>
<dbReference type="InterPro" id="IPR003593">
    <property type="entry name" value="AAA+_ATPase"/>
</dbReference>
<gene>
    <name evidence="4" type="ORF">PanWU01x14_320080</name>
</gene>
<protein>
    <submittedName>
        <fullName evidence="4">ABC transporter ABCE</fullName>
    </submittedName>
</protein>
<sequence length="179" mass="19993">MKWPFEAIEIINLPKDQDKATTHRYGPNTFKLHRLPVPKQGRVLGLVGTTGIGKSTALRVLAGKLKLNLNPPGWQEILTYNQGSELESYFIGILEKKSRAVIKRQYVDHIPRVAQGNTVGDLSGRELQRFAIAIAAIEKSEIYMFDEPSSYLDVKQRLKAAQAAETPLGSAEEIIETYT</sequence>
<proteinExistence type="predicted"/>
<dbReference type="SUPFAM" id="SSF52540">
    <property type="entry name" value="P-loop containing nucleoside triphosphate hydrolases"/>
    <property type="match status" value="1"/>
</dbReference>
<dbReference type="Proteomes" id="UP000237105">
    <property type="component" value="Unassembled WGS sequence"/>
</dbReference>
<keyword evidence="2" id="KW-0067">ATP-binding</keyword>
<evidence type="ECO:0000313" key="4">
    <source>
        <dbReference type="EMBL" id="PON37477.1"/>
    </source>
</evidence>